<evidence type="ECO:0000313" key="2">
    <source>
        <dbReference type="Proteomes" id="UP001054945"/>
    </source>
</evidence>
<accession>A0AAV4TCE4</accession>
<reference evidence="1 2" key="1">
    <citation type="submission" date="2021-06" db="EMBL/GenBank/DDBJ databases">
        <title>Caerostris extrusa draft genome.</title>
        <authorList>
            <person name="Kono N."/>
            <person name="Arakawa K."/>
        </authorList>
    </citation>
    <scope>NUCLEOTIDE SEQUENCE [LARGE SCALE GENOMIC DNA]</scope>
</reference>
<dbReference type="AlphaFoldDB" id="A0AAV4TCE4"/>
<keyword evidence="2" id="KW-1185">Reference proteome</keyword>
<name>A0AAV4TCE4_CAEEX</name>
<sequence length="72" mass="8392">MRELLNVGGSDDGYTTTDKDEFIRPVLEDIEHIMRYILRVQDLENTQVVVLACRVQADSGGNMFHKYRFENE</sequence>
<dbReference type="Proteomes" id="UP001054945">
    <property type="component" value="Unassembled WGS sequence"/>
</dbReference>
<evidence type="ECO:0000313" key="1">
    <source>
        <dbReference type="EMBL" id="GIY43364.1"/>
    </source>
</evidence>
<dbReference type="EMBL" id="BPLR01010967">
    <property type="protein sequence ID" value="GIY43364.1"/>
    <property type="molecule type" value="Genomic_DNA"/>
</dbReference>
<gene>
    <name evidence="1" type="ORF">CEXT_784121</name>
</gene>
<comment type="caution">
    <text evidence="1">The sequence shown here is derived from an EMBL/GenBank/DDBJ whole genome shotgun (WGS) entry which is preliminary data.</text>
</comment>
<proteinExistence type="predicted"/>
<protein>
    <submittedName>
        <fullName evidence="1">Uncharacterized protein</fullName>
    </submittedName>
</protein>
<organism evidence="1 2">
    <name type="scientific">Caerostris extrusa</name>
    <name type="common">Bark spider</name>
    <name type="synonym">Caerostris bankana</name>
    <dbReference type="NCBI Taxonomy" id="172846"/>
    <lineage>
        <taxon>Eukaryota</taxon>
        <taxon>Metazoa</taxon>
        <taxon>Ecdysozoa</taxon>
        <taxon>Arthropoda</taxon>
        <taxon>Chelicerata</taxon>
        <taxon>Arachnida</taxon>
        <taxon>Araneae</taxon>
        <taxon>Araneomorphae</taxon>
        <taxon>Entelegynae</taxon>
        <taxon>Araneoidea</taxon>
        <taxon>Araneidae</taxon>
        <taxon>Caerostris</taxon>
    </lineage>
</organism>